<evidence type="ECO:0000259" key="7">
    <source>
        <dbReference type="Pfam" id="PF23389"/>
    </source>
</evidence>
<feature type="domain" description="IF140/IFT172/WDR19 TPR" evidence="8">
    <location>
        <begin position="944"/>
        <end position="1164"/>
    </location>
</feature>
<dbReference type="Proteomes" id="UP000054350">
    <property type="component" value="Unassembled WGS sequence"/>
</dbReference>
<dbReference type="Gene3D" id="1.25.40.470">
    <property type="match status" value="1"/>
</dbReference>
<dbReference type="SUPFAM" id="SSF69322">
    <property type="entry name" value="Tricorn protease domain 2"/>
    <property type="match status" value="1"/>
</dbReference>
<proteinExistence type="predicted"/>
<reference evidence="10" key="2">
    <citation type="submission" date="2009-11" db="EMBL/GenBank/DDBJ databases">
        <title>The Genome Sequence of Allomyces macrogynus strain ATCC 38327.</title>
        <authorList>
            <consortium name="The Broad Institute Genome Sequencing Platform"/>
            <person name="Russ C."/>
            <person name="Cuomo C."/>
            <person name="Shea T."/>
            <person name="Young S.K."/>
            <person name="Zeng Q."/>
            <person name="Koehrsen M."/>
            <person name="Haas B."/>
            <person name="Borodovsky M."/>
            <person name="Guigo R."/>
            <person name="Alvarado L."/>
            <person name="Berlin A."/>
            <person name="Borenstein D."/>
            <person name="Chen Z."/>
            <person name="Engels R."/>
            <person name="Freedman E."/>
            <person name="Gellesch M."/>
            <person name="Goldberg J."/>
            <person name="Griggs A."/>
            <person name="Gujja S."/>
            <person name="Heiman D."/>
            <person name="Hepburn T."/>
            <person name="Howarth C."/>
            <person name="Jen D."/>
            <person name="Larson L."/>
            <person name="Lewis B."/>
            <person name="Mehta T."/>
            <person name="Park D."/>
            <person name="Pearson M."/>
            <person name="Roberts A."/>
            <person name="Saif S."/>
            <person name="Shenoy N."/>
            <person name="Sisk P."/>
            <person name="Stolte C."/>
            <person name="Sykes S."/>
            <person name="Walk T."/>
            <person name="White J."/>
            <person name="Yandava C."/>
            <person name="Burger G."/>
            <person name="Gray M.W."/>
            <person name="Holland P.W.H."/>
            <person name="King N."/>
            <person name="Lang F.B.F."/>
            <person name="Roger A.J."/>
            <person name="Ruiz-Trillo I."/>
            <person name="Lander E."/>
            <person name="Nusbaum C."/>
        </authorList>
    </citation>
    <scope>NUCLEOTIDE SEQUENCE [LARGE SCALE GENOMIC DNA]</scope>
    <source>
        <strain evidence="10">ATCC 38327</strain>
    </source>
</reference>
<evidence type="ECO:0000256" key="2">
    <source>
        <dbReference type="ARBA" id="ARBA00022574"/>
    </source>
</evidence>
<evidence type="ECO:0008006" key="11">
    <source>
        <dbReference type="Google" id="ProtNLM"/>
    </source>
</evidence>
<protein>
    <recommendedName>
        <fullName evidence="11">Anaphase-promoting complex subunit 4 WD40 domain-containing protein</fullName>
    </recommendedName>
</protein>
<gene>
    <name evidence="9" type="ORF">AMAG_03678</name>
</gene>
<keyword evidence="10" id="KW-1185">Reference proteome</keyword>
<dbReference type="Gene3D" id="2.130.10.10">
    <property type="entry name" value="YVTN repeat-like/Quinoprotein amine dehydrogenase"/>
    <property type="match status" value="1"/>
</dbReference>
<evidence type="ECO:0000256" key="3">
    <source>
        <dbReference type="ARBA" id="ARBA00022737"/>
    </source>
</evidence>
<evidence type="ECO:0000259" key="6">
    <source>
        <dbReference type="Pfam" id="PF15911"/>
    </source>
</evidence>
<evidence type="ECO:0000256" key="4">
    <source>
        <dbReference type="ARBA" id="ARBA00023069"/>
    </source>
</evidence>
<dbReference type="InterPro" id="IPR040379">
    <property type="entry name" value="WDR19/dyf-2"/>
</dbReference>
<dbReference type="GO" id="GO:0060271">
    <property type="term" value="P:cilium assembly"/>
    <property type="evidence" value="ECO:0007669"/>
    <property type="project" value="TreeGrafter"/>
</dbReference>
<feature type="domain" description="WDR19 first beta-propeller" evidence="7">
    <location>
        <begin position="22"/>
        <end position="247"/>
    </location>
</feature>
<keyword evidence="2" id="KW-0853">WD repeat</keyword>
<dbReference type="eggNOG" id="KOG2247">
    <property type="taxonomic scope" value="Eukaryota"/>
</dbReference>
<evidence type="ECO:0000256" key="1">
    <source>
        <dbReference type="ARBA" id="ARBA00004138"/>
    </source>
</evidence>
<comment type="subcellular location">
    <subcellularLocation>
        <location evidence="1">Cell projection</location>
        <location evidence="1">Cilium</location>
    </subcellularLocation>
</comment>
<dbReference type="STRING" id="578462.A0A0L0SAG4"/>
<dbReference type="GO" id="GO:0030991">
    <property type="term" value="C:intraciliary transport particle A"/>
    <property type="evidence" value="ECO:0007669"/>
    <property type="project" value="TreeGrafter"/>
</dbReference>
<reference evidence="9 10" key="1">
    <citation type="submission" date="2009-11" db="EMBL/GenBank/DDBJ databases">
        <title>Annotation of Allomyces macrogynus ATCC 38327.</title>
        <authorList>
            <consortium name="The Broad Institute Genome Sequencing Platform"/>
            <person name="Russ C."/>
            <person name="Cuomo C."/>
            <person name="Burger G."/>
            <person name="Gray M.W."/>
            <person name="Holland P.W.H."/>
            <person name="King N."/>
            <person name="Lang F.B.F."/>
            <person name="Roger A.J."/>
            <person name="Ruiz-Trillo I."/>
            <person name="Young S.K."/>
            <person name="Zeng Q."/>
            <person name="Gargeya S."/>
            <person name="Fitzgerald M."/>
            <person name="Haas B."/>
            <person name="Abouelleil A."/>
            <person name="Alvarado L."/>
            <person name="Arachchi H.M."/>
            <person name="Berlin A."/>
            <person name="Chapman S.B."/>
            <person name="Gearin G."/>
            <person name="Goldberg J."/>
            <person name="Griggs A."/>
            <person name="Gujja S."/>
            <person name="Hansen M."/>
            <person name="Heiman D."/>
            <person name="Howarth C."/>
            <person name="Larimer J."/>
            <person name="Lui A."/>
            <person name="MacDonald P.J.P."/>
            <person name="McCowen C."/>
            <person name="Montmayeur A."/>
            <person name="Murphy C."/>
            <person name="Neiman D."/>
            <person name="Pearson M."/>
            <person name="Priest M."/>
            <person name="Roberts A."/>
            <person name="Saif S."/>
            <person name="Shea T."/>
            <person name="Sisk P."/>
            <person name="Stolte C."/>
            <person name="Sykes S."/>
            <person name="Wortman J."/>
            <person name="Nusbaum C."/>
            <person name="Birren B."/>
        </authorList>
    </citation>
    <scope>NUCLEOTIDE SEQUENCE [LARGE SCALE GENOMIC DNA]</scope>
    <source>
        <strain evidence="9 10">ATCC 38327</strain>
    </source>
</reference>
<name>A0A0L0SAG4_ALLM3</name>
<accession>A0A0L0SAG4</accession>
<dbReference type="Pfam" id="PF15911">
    <property type="entry name" value="Beta-prop_WDR19_2nd"/>
    <property type="match status" value="1"/>
</dbReference>
<dbReference type="GO" id="GO:0035721">
    <property type="term" value="P:intraciliary retrograde transport"/>
    <property type="evidence" value="ECO:0007669"/>
    <property type="project" value="InterPro"/>
</dbReference>
<evidence type="ECO:0000313" key="10">
    <source>
        <dbReference type="Proteomes" id="UP000054350"/>
    </source>
</evidence>
<dbReference type="VEuPathDB" id="FungiDB:AMAG_03678"/>
<organism evidence="9 10">
    <name type="scientific">Allomyces macrogynus (strain ATCC 38327)</name>
    <name type="common">Allomyces javanicus var. macrogynus</name>
    <dbReference type="NCBI Taxonomy" id="578462"/>
    <lineage>
        <taxon>Eukaryota</taxon>
        <taxon>Fungi</taxon>
        <taxon>Fungi incertae sedis</taxon>
        <taxon>Blastocladiomycota</taxon>
        <taxon>Blastocladiomycetes</taxon>
        <taxon>Blastocladiales</taxon>
        <taxon>Blastocladiaceae</taxon>
        <taxon>Allomyces</taxon>
    </lineage>
</organism>
<dbReference type="PANTHER" id="PTHR14920">
    <property type="entry name" value="OSMOTIC AVOIDANCE ABNORMAL PROTEIN 1/WD REPEAT MEMBRANE PROTEIN"/>
    <property type="match status" value="1"/>
</dbReference>
<dbReference type="Pfam" id="PF23389">
    <property type="entry name" value="Beta-prop_WDR19_1st"/>
    <property type="match status" value="1"/>
</dbReference>
<sequence>MKRAHFIDKKSLGGNGTGPPLVAWQPVVGSYMAVVAASSYSLRIYDRHGELVDVINLTSSCAALEWSPDGSCLAILQAQASAIVLWRAQARSEVAIESNLRGFTCLAWSHSGNMIAAGTSKGNLLIHTLSLGSSGPSPGRSIPVLGKHNRAITYAAWTRHDTVVCLSEDKSFSVSTPDGDAIYQQALRAAPSATACAVFAMRLDGKTHTVLATALDGGKALYVHSVTQPAATPPIELALQPKYGAIAGVWPFPLSAAAGANAPSGRSSSAASLDAGPVNGLAVACANGYIVALSLDEADLGAERAVGRPFKPTVTAKNGSTAAAGGLAAAATAAQGLRRSGSNVLVGSNSALPLAGAAAAPVAVALAQDMTTLVVACGAQVKVLDLRGDLRDVVHSLVVDDTAAGKTGEVSCNIPSLLADPNGVIERAVWSTDSKFLTVCKGGDVCTFVSSVSTLAASNGTVTAFLSGLTEVTVGSLGKIHLSAEPQLLSLSKSQISFAIQHQVVAYSLDTLALTATFDAPDPILGIECNDHIAYVQTPKETLLYSLRAPKEKPVHLERATFVAIHPQFVILAVPGAIRHYDLTGQLLSELDLTRPVKKLVQSRQTANAILVSDPENLLYTAARNQTVPLPGSGTAYMWDAVRPNLLYTWNDSTLTTLAYLPYTLAGPPTIVEVCMAALPTNWTPLHISEGQVTCVAAGQVHAFSALDASLQALYYAGDTPKLLRAIAAMRRVAGNGVLPKGTTATADAVAKQLSDMDARQVAQFVDQCLQALDLTTPALIYQQLGDAAKAESLLGLAGIRSATAAGDEELNVLRGHVLTWLGDYTGAQEMYLASSRAVLALHLRKDLLQWEQALSLAAKIAPREEPLVCREYARQLEADGRFADAGAMYARSLESAGARVGTDALETLLADPGLRECLHGAARMKLRMGDFKAIRTILEFNDRKLFADAAGILEELKEWHEAGAFYEKAAMFEKAAACFLKGKNLGKLQPIIKHVQTPAYLSEYGRLLEAQQRPEEALATYERANDAASQTRVFLALSRIDEAVAVVRASRSRDAAKQVAEYLARLGDAKTVLEFYLLADMKFEAFERAKDAGLLGEYVDLLGSDATADEWLAAATHYEQKRDSFRAGKYYLKAHQYEAALAHLLRSGTRAALDLAIETVGQAKNDVLTHELIAYLMSGGMAPGGLATVVPPGDNVGGTGGDGSGPAPIRDPRYIFKLYMSLEQFREAARIAVIIAREEWAAGNYRAARDVLFETQRQLVAGKHHVPAQMRHMLLLLHSYILVLVRQDDHLGGARMLARVSRNISQFPAHVVPILTSTVLECLRSGLKGSAIEFASLLMRPEYRTKLDAKYKKKIESVVRSQDEDRDPPEPQSKCCYCGHLMNMTDMDCSECKNTLPFCLASGYHMTLEAWSQCPSCQSPALLPAIMALAEKGVECPMCNQPLDASKTVPVLDARSALLDWQGVSAHDQEEPAGAPAANGLFG</sequence>
<dbReference type="PANTHER" id="PTHR14920:SF0">
    <property type="entry name" value="WD REPEAT DOMAIN 19"/>
    <property type="match status" value="1"/>
</dbReference>
<dbReference type="GO" id="GO:0005929">
    <property type="term" value="C:cilium"/>
    <property type="evidence" value="ECO:0007669"/>
    <property type="project" value="UniProtKB-SubCell"/>
</dbReference>
<evidence type="ECO:0000256" key="5">
    <source>
        <dbReference type="ARBA" id="ARBA00023273"/>
    </source>
</evidence>
<evidence type="ECO:0000259" key="8">
    <source>
        <dbReference type="Pfam" id="PF24762"/>
    </source>
</evidence>
<keyword evidence="5" id="KW-0966">Cell projection</keyword>
<dbReference type="EMBL" id="GG745334">
    <property type="protein sequence ID" value="KNE59395.1"/>
    <property type="molecule type" value="Genomic_DNA"/>
</dbReference>
<dbReference type="InterPro" id="IPR039468">
    <property type="entry name" value="WDR19_WD40_rpt"/>
</dbReference>
<keyword evidence="4" id="KW-0969">Cilium</keyword>
<dbReference type="InterPro" id="IPR056168">
    <property type="entry name" value="TPR_IF140/IFT172/WDR19"/>
</dbReference>
<dbReference type="Pfam" id="PF24762">
    <property type="entry name" value="TPR_IF140-IFT172"/>
    <property type="match status" value="1"/>
</dbReference>
<dbReference type="InterPro" id="IPR015943">
    <property type="entry name" value="WD40/YVTN_repeat-like_dom_sf"/>
</dbReference>
<keyword evidence="3" id="KW-0677">Repeat</keyword>
<feature type="domain" description="WDR19 WD40 repeat" evidence="6">
    <location>
        <begin position="464"/>
        <end position="698"/>
    </location>
</feature>
<dbReference type="OrthoDB" id="10250638at2759"/>
<evidence type="ECO:0000313" key="9">
    <source>
        <dbReference type="EMBL" id="KNE59395.1"/>
    </source>
</evidence>
<dbReference type="InterPro" id="IPR057855">
    <property type="entry name" value="Beta-prop_WDR19_1st"/>
</dbReference>